<dbReference type="Pfam" id="PF22936">
    <property type="entry name" value="Pol_BBD"/>
    <property type="match status" value="1"/>
</dbReference>
<keyword evidence="1" id="KW-0479">Metal-binding</keyword>
<feature type="region of interest" description="Disordered" evidence="3">
    <location>
        <begin position="661"/>
        <end position="681"/>
    </location>
</feature>
<feature type="region of interest" description="Disordered" evidence="3">
    <location>
        <begin position="1135"/>
        <end position="1185"/>
    </location>
</feature>
<feature type="compositionally biased region" description="Polar residues" evidence="3">
    <location>
        <begin position="1161"/>
        <end position="1178"/>
    </location>
</feature>
<evidence type="ECO:0000313" key="6">
    <source>
        <dbReference type="Proteomes" id="UP001151760"/>
    </source>
</evidence>
<evidence type="ECO:0000259" key="4">
    <source>
        <dbReference type="PROSITE" id="PS50158"/>
    </source>
</evidence>
<feature type="coiled-coil region" evidence="2">
    <location>
        <begin position="760"/>
        <end position="801"/>
    </location>
</feature>
<dbReference type="PROSITE" id="PS50158">
    <property type="entry name" value="ZF_CCHC"/>
    <property type="match status" value="1"/>
</dbReference>
<accession>A0ABQ5GTR8</accession>
<evidence type="ECO:0000256" key="2">
    <source>
        <dbReference type="SAM" id="Coils"/>
    </source>
</evidence>
<keyword evidence="2" id="KW-0175">Coiled coil</keyword>
<evidence type="ECO:0000256" key="1">
    <source>
        <dbReference type="PROSITE-ProRule" id="PRU00047"/>
    </source>
</evidence>
<feature type="compositionally biased region" description="Polar residues" evidence="3">
    <location>
        <begin position="661"/>
        <end position="678"/>
    </location>
</feature>
<evidence type="ECO:0000313" key="5">
    <source>
        <dbReference type="EMBL" id="GJT79041.1"/>
    </source>
</evidence>
<keyword evidence="1" id="KW-0862">Zinc</keyword>
<dbReference type="SUPFAM" id="SSF57756">
    <property type="entry name" value="Retrovirus zinc finger-like domains"/>
    <property type="match status" value="1"/>
</dbReference>
<dbReference type="Proteomes" id="UP001151760">
    <property type="component" value="Unassembled WGS sequence"/>
</dbReference>
<gene>
    <name evidence="5" type="ORF">Tco_1045766</name>
</gene>
<dbReference type="InterPro" id="IPR054722">
    <property type="entry name" value="PolX-like_BBD"/>
</dbReference>
<dbReference type="Pfam" id="PF00098">
    <property type="entry name" value="zf-CCHC"/>
    <property type="match status" value="1"/>
</dbReference>
<dbReference type="SMART" id="SM00343">
    <property type="entry name" value="ZnF_C2HC"/>
    <property type="match status" value="1"/>
</dbReference>
<feature type="coiled-coil region" evidence="2">
    <location>
        <begin position="443"/>
        <end position="504"/>
    </location>
</feature>
<reference evidence="5" key="2">
    <citation type="submission" date="2022-01" db="EMBL/GenBank/DDBJ databases">
        <authorList>
            <person name="Yamashiro T."/>
            <person name="Shiraishi A."/>
            <person name="Satake H."/>
            <person name="Nakayama K."/>
        </authorList>
    </citation>
    <scope>NUCLEOTIDE SEQUENCE</scope>
</reference>
<dbReference type="EMBL" id="BQNB010018860">
    <property type="protein sequence ID" value="GJT79041.1"/>
    <property type="molecule type" value="Genomic_DNA"/>
</dbReference>
<proteinExistence type="predicted"/>
<reference evidence="5" key="1">
    <citation type="journal article" date="2022" name="Int. J. Mol. Sci.">
        <title>Draft Genome of Tanacetum Coccineum: Genomic Comparison of Closely Related Tanacetum-Family Plants.</title>
        <authorList>
            <person name="Yamashiro T."/>
            <person name="Shiraishi A."/>
            <person name="Nakayama K."/>
            <person name="Satake H."/>
        </authorList>
    </citation>
    <scope>NUCLEOTIDE SEQUENCE</scope>
</reference>
<dbReference type="InterPro" id="IPR001878">
    <property type="entry name" value="Znf_CCHC"/>
</dbReference>
<dbReference type="Gene3D" id="4.10.60.10">
    <property type="entry name" value="Zinc finger, CCHC-type"/>
    <property type="match status" value="1"/>
</dbReference>
<feature type="domain" description="CCHC-type" evidence="4">
    <location>
        <begin position="243"/>
        <end position="258"/>
    </location>
</feature>
<sequence>MTILADKAILSGAENRPPMLEKDMYDSWKSTMELYMMNRQHGRMILESIENGSLIWPSIKENRVTRPKKYSELSATEAIQSDCDINTTNIILQGLPTEVYALVSNHKVAKELWERIQLLIFSLLLNDMNVYNMKLEQFQVNTKFLNTLPPEWSKFVTDVKLVRDLHTTNIVNQQPKFSQPDSDLIVPVFQKGDDPIDAINHMMSFLTVVVTSCYPTTNNQLRNSTYTSRANGSNSVKQRIVICYNCKGEGHMSKQCTKPKRKRDDSWFKDKMLLVQAQANGQILHEDELAFLADPRIAEGQATQTVITHNVAYQADDLDAYDSDCDELNTAKVALMANLSYYGSDALAEVHNHDNVNNNMINQVVQAMQSSEQSNVVNHSETEITSDSNIIPYSQYVIESQQAAVQNSNSSTQQDALILSVIEQLKTQVVNCTKINLDNKSVNDTLTAELERYKEQVKVLKEGQNVDLRSNDNVSDSCAQSVEIDRLKQTLSEHLKEKESLMQTVILLKNDFKKEESRNIDREIALEKRIKQLDNIVFKRDQSAQTVHMLTKPQFFYDHTTKQALGFQNPFYLKKAQQLEPKLYDGNVIKNTSAIVIPDSEETLMLAEESRSKMLLKQKDPMMLEKKVNTTPVDYAVLNQLSQDFEKRFVPQTELSAEQAFWSQNSMNSPEPTLSSRPTKVEVPKELPKVSMVNTSLKKLKYHLAGFDVVVKERTTPTAITEGSWGFEHTKACFRDEIIPFVKALKDLFNTFDQYLIDELSEVQNVFHQMEQAVEQHRVESKTFEVKMNQVLNENERLLEQVINKDIVNIIMNSSVDIASVNMHECEKCLKLETELLNKKDFVEKEIYDKLFKSFTTLEKHCISLEVDTQLNQEIFQRDNSVSNQSAPSFDQLFELNELKAQSQEKDTVIKKLKERIKSLSGKMNEDKIKKDLEEIETINIELDHRVSKLIAENEHLKQTYKQLYDSIKLARIRSKEQCDDLINQVNLKSVEISDLNASLQEKVLVITSLNDDLRKLKGKALVDNDVTKHPSDPKMLKIDVEPITPKLLNKKAAHSAYIKYTQEEATVLRDLVEHVKSKFPLDQSLESAYRHAKRIQELLTNISKTCPSINNADGKLVAVIPKNKDKRVRFTEPVTSLGNKNVKNSSSSNLVSNKSMLSSTGVKPSTSASGSQPSGNTKKIRFSKHQNSKLNVNSKLKCVKCNGCMLSDNHDLCVLDFINNVNARVKSKSAKINSKRKVLKFVSANKKELGQSWGSIVFDVLSSSLDECRSSKLFSGTVKFGNDHVAKILGYGDYQIRNVTISRVYYVEGLGHNLFFVGQLCDSNLEVEGVDLLTGS</sequence>
<comment type="caution">
    <text evidence="5">The sequence shown here is derived from an EMBL/GenBank/DDBJ whole genome shotgun (WGS) entry which is preliminary data.</text>
</comment>
<name>A0ABQ5GTR8_9ASTR</name>
<evidence type="ECO:0000256" key="3">
    <source>
        <dbReference type="SAM" id="MobiDB-lite"/>
    </source>
</evidence>
<feature type="coiled-coil region" evidence="2">
    <location>
        <begin position="896"/>
        <end position="930"/>
    </location>
</feature>
<keyword evidence="1" id="KW-0863">Zinc-finger</keyword>
<protein>
    <submittedName>
        <fullName evidence="5">Retrovirus-related pol polyprotein from transposon TNT 1-94</fullName>
    </submittedName>
</protein>
<keyword evidence="6" id="KW-1185">Reference proteome</keyword>
<organism evidence="5 6">
    <name type="scientific">Tanacetum coccineum</name>
    <dbReference type="NCBI Taxonomy" id="301880"/>
    <lineage>
        <taxon>Eukaryota</taxon>
        <taxon>Viridiplantae</taxon>
        <taxon>Streptophyta</taxon>
        <taxon>Embryophyta</taxon>
        <taxon>Tracheophyta</taxon>
        <taxon>Spermatophyta</taxon>
        <taxon>Magnoliopsida</taxon>
        <taxon>eudicotyledons</taxon>
        <taxon>Gunneridae</taxon>
        <taxon>Pentapetalae</taxon>
        <taxon>asterids</taxon>
        <taxon>campanulids</taxon>
        <taxon>Asterales</taxon>
        <taxon>Asteraceae</taxon>
        <taxon>Asteroideae</taxon>
        <taxon>Anthemideae</taxon>
        <taxon>Anthemidinae</taxon>
        <taxon>Tanacetum</taxon>
    </lineage>
</organism>
<dbReference type="InterPro" id="IPR036875">
    <property type="entry name" value="Znf_CCHC_sf"/>
</dbReference>
<feature type="compositionally biased region" description="Low complexity" evidence="3">
    <location>
        <begin position="1137"/>
        <end position="1160"/>
    </location>
</feature>